<reference evidence="1 2" key="1">
    <citation type="submission" date="2024-03" db="EMBL/GenBank/DDBJ databases">
        <authorList>
            <person name="Gkanogiannis A."/>
            <person name="Becerra Lopez-Lavalle L."/>
        </authorList>
    </citation>
    <scope>NUCLEOTIDE SEQUENCE [LARGE SCALE GENOMIC DNA]</scope>
</reference>
<name>A0ABP0YRX1_9ROSI</name>
<organism evidence="1 2">
    <name type="scientific">Citrullus colocynthis</name>
    <name type="common">colocynth</name>
    <dbReference type="NCBI Taxonomy" id="252529"/>
    <lineage>
        <taxon>Eukaryota</taxon>
        <taxon>Viridiplantae</taxon>
        <taxon>Streptophyta</taxon>
        <taxon>Embryophyta</taxon>
        <taxon>Tracheophyta</taxon>
        <taxon>Spermatophyta</taxon>
        <taxon>Magnoliopsida</taxon>
        <taxon>eudicotyledons</taxon>
        <taxon>Gunneridae</taxon>
        <taxon>Pentapetalae</taxon>
        <taxon>rosids</taxon>
        <taxon>fabids</taxon>
        <taxon>Cucurbitales</taxon>
        <taxon>Cucurbitaceae</taxon>
        <taxon>Benincaseae</taxon>
        <taxon>Citrullus</taxon>
    </lineage>
</organism>
<evidence type="ECO:0000313" key="2">
    <source>
        <dbReference type="Proteomes" id="UP001642487"/>
    </source>
</evidence>
<dbReference type="Proteomes" id="UP001642487">
    <property type="component" value="Chromosome 5"/>
</dbReference>
<protein>
    <submittedName>
        <fullName evidence="1">Uncharacterized protein</fullName>
    </submittedName>
</protein>
<sequence length="148" mass="16816">MIDDLILMYRPVISNLYNYFNRSLGCHSPPTHQLHAYERDATHANANLVAHAHQLLPMPPVPSHVRPMPPAAHPLAAYANAMTNVKIWLGQMSGYGAQNEYATRSISIFRRLQNPNSFTCYSLSSYQISRRLHSLLSEERSPSHRSDF</sequence>
<evidence type="ECO:0000313" key="1">
    <source>
        <dbReference type="EMBL" id="CAK9321968.1"/>
    </source>
</evidence>
<dbReference type="EMBL" id="OZ021739">
    <property type="protein sequence ID" value="CAK9321968.1"/>
    <property type="molecule type" value="Genomic_DNA"/>
</dbReference>
<gene>
    <name evidence="1" type="ORF">CITCOLO1_LOCUS14076</name>
</gene>
<accession>A0ABP0YRX1</accession>
<keyword evidence="2" id="KW-1185">Reference proteome</keyword>
<proteinExistence type="predicted"/>